<feature type="transmembrane region" description="Helical" evidence="6">
    <location>
        <begin position="126"/>
        <end position="147"/>
    </location>
</feature>
<feature type="transmembrane region" description="Helical" evidence="6">
    <location>
        <begin position="47"/>
        <end position="71"/>
    </location>
</feature>
<feature type="transmembrane region" description="Helical" evidence="6">
    <location>
        <begin position="91"/>
        <end position="114"/>
    </location>
</feature>
<evidence type="ECO:0000256" key="2">
    <source>
        <dbReference type="ARBA" id="ARBA00022692"/>
    </source>
</evidence>
<comment type="caution">
    <text evidence="8">The sequence shown here is derived from an EMBL/GenBank/DDBJ whole genome shotgun (WGS) entry which is preliminary data.</text>
</comment>
<evidence type="ECO:0000259" key="7">
    <source>
        <dbReference type="Pfam" id="PF20684"/>
    </source>
</evidence>
<evidence type="ECO:0000313" key="9">
    <source>
        <dbReference type="Proteomes" id="UP001303760"/>
    </source>
</evidence>
<comment type="subcellular location">
    <subcellularLocation>
        <location evidence="1">Membrane</location>
        <topology evidence="1">Multi-pass membrane protein</topology>
    </subcellularLocation>
</comment>
<organism evidence="8 9">
    <name type="scientific">Achaetomium macrosporum</name>
    <dbReference type="NCBI Taxonomy" id="79813"/>
    <lineage>
        <taxon>Eukaryota</taxon>
        <taxon>Fungi</taxon>
        <taxon>Dikarya</taxon>
        <taxon>Ascomycota</taxon>
        <taxon>Pezizomycotina</taxon>
        <taxon>Sordariomycetes</taxon>
        <taxon>Sordariomycetidae</taxon>
        <taxon>Sordariales</taxon>
        <taxon>Chaetomiaceae</taxon>
        <taxon>Achaetomium</taxon>
    </lineage>
</organism>
<gene>
    <name evidence="8" type="ORF">C8A03DRAFT_38659</name>
</gene>
<protein>
    <recommendedName>
        <fullName evidence="7">Rhodopsin domain-containing protein</fullName>
    </recommendedName>
</protein>
<dbReference type="PANTHER" id="PTHR33048:SF47">
    <property type="entry name" value="INTEGRAL MEMBRANE PROTEIN-RELATED"/>
    <property type="match status" value="1"/>
</dbReference>
<proteinExistence type="inferred from homology"/>
<dbReference type="Pfam" id="PF20684">
    <property type="entry name" value="Fung_rhodopsin"/>
    <property type="match status" value="1"/>
</dbReference>
<accession>A0AAN7C1S7</accession>
<evidence type="ECO:0000256" key="1">
    <source>
        <dbReference type="ARBA" id="ARBA00004141"/>
    </source>
</evidence>
<dbReference type="GO" id="GO:0016020">
    <property type="term" value="C:membrane"/>
    <property type="evidence" value="ECO:0007669"/>
    <property type="project" value="UniProtKB-SubCell"/>
</dbReference>
<dbReference type="InterPro" id="IPR052337">
    <property type="entry name" value="SAT4-like"/>
</dbReference>
<evidence type="ECO:0000256" key="6">
    <source>
        <dbReference type="SAM" id="Phobius"/>
    </source>
</evidence>
<keyword evidence="2 6" id="KW-0812">Transmembrane</keyword>
<keyword evidence="3 6" id="KW-1133">Transmembrane helix</keyword>
<evidence type="ECO:0000256" key="3">
    <source>
        <dbReference type="ARBA" id="ARBA00022989"/>
    </source>
</evidence>
<dbReference type="InterPro" id="IPR049326">
    <property type="entry name" value="Rhodopsin_dom_fungi"/>
</dbReference>
<evidence type="ECO:0000313" key="8">
    <source>
        <dbReference type="EMBL" id="KAK4233620.1"/>
    </source>
</evidence>
<keyword evidence="9" id="KW-1185">Reference proteome</keyword>
<dbReference type="Proteomes" id="UP001303760">
    <property type="component" value="Unassembled WGS sequence"/>
</dbReference>
<evidence type="ECO:0000256" key="5">
    <source>
        <dbReference type="ARBA" id="ARBA00038359"/>
    </source>
</evidence>
<reference evidence="8" key="1">
    <citation type="journal article" date="2023" name="Mol. Phylogenet. Evol.">
        <title>Genome-scale phylogeny and comparative genomics of the fungal order Sordariales.</title>
        <authorList>
            <person name="Hensen N."/>
            <person name="Bonometti L."/>
            <person name="Westerberg I."/>
            <person name="Brannstrom I.O."/>
            <person name="Guillou S."/>
            <person name="Cros-Aarteil S."/>
            <person name="Calhoun S."/>
            <person name="Haridas S."/>
            <person name="Kuo A."/>
            <person name="Mondo S."/>
            <person name="Pangilinan J."/>
            <person name="Riley R."/>
            <person name="LaButti K."/>
            <person name="Andreopoulos B."/>
            <person name="Lipzen A."/>
            <person name="Chen C."/>
            <person name="Yan M."/>
            <person name="Daum C."/>
            <person name="Ng V."/>
            <person name="Clum A."/>
            <person name="Steindorff A."/>
            <person name="Ohm R.A."/>
            <person name="Martin F."/>
            <person name="Silar P."/>
            <person name="Natvig D.O."/>
            <person name="Lalanne C."/>
            <person name="Gautier V."/>
            <person name="Ament-Velasquez S.L."/>
            <person name="Kruys A."/>
            <person name="Hutchinson M.I."/>
            <person name="Powell A.J."/>
            <person name="Barry K."/>
            <person name="Miller A.N."/>
            <person name="Grigoriev I.V."/>
            <person name="Debuchy R."/>
            <person name="Gladieux P."/>
            <person name="Hiltunen Thoren M."/>
            <person name="Johannesson H."/>
        </authorList>
    </citation>
    <scope>NUCLEOTIDE SEQUENCE</scope>
    <source>
        <strain evidence="8">CBS 532.94</strain>
    </source>
</reference>
<feature type="transmembrane region" description="Helical" evidence="6">
    <location>
        <begin position="12"/>
        <end position="35"/>
    </location>
</feature>
<comment type="similarity">
    <text evidence="5">Belongs to the SAT4 family.</text>
</comment>
<reference evidence="8" key="2">
    <citation type="submission" date="2023-05" db="EMBL/GenBank/DDBJ databases">
        <authorList>
            <consortium name="Lawrence Berkeley National Laboratory"/>
            <person name="Steindorff A."/>
            <person name="Hensen N."/>
            <person name="Bonometti L."/>
            <person name="Westerberg I."/>
            <person name="Brannstrom I.O."/>
            <person name="Guillou S."/>
            <person name="Cros-Aarteil S."/>
            <person name="Calhoun S."/>
            <person name="Haridas S."/>
            <person name="Kuo A."/>
            <person name="Mondo S."/>
            <person name="Pangilinan J."/>
            <person name="Riley R."/>
            <person name="Labutti K."/>
            <person name="Andreopoulos B."/>
            <person name="Lipzen A."/>
            <person name="Chen C."/>
            <person name="Yanf M."/>
            <person name="Daum C."/>
            <person name="Ng V."/>
            <person name="Clum A."/>
            <person name="Ohm R."/>
            <person name="Martin F."/>
            <person name="Silar P."/>
            <person name="Natvig D."/>
            <person name="Lalanne C."/>
            <person name="Gautier V."/>
            <person name="Ament-Velasquez S.L."/>
            <person name="Kruys A."/>
            <person name="Hutchinson M.I."/>
            <person name="Powell A.J."/>
            <person name="Barry K."/>
            <person name="Miller A.N."/>
            <person name="Grigoriev I.V."/>
            <person name="Debuchy R."/>
            <person name="Gladieux P."/>
            <person name="Thoren M.H."/>
            <person name="Johannesson H."/>
        </authorList>
    </citation>
    <scope>NUCLEOTIDE SEQUENCE</scope>
    <source>
        <strain evidence="8">CBS 532.94</strain>
    </source>
</reference>
<keyword evidence="4 6" id="KW-0472">Membrane</keyword>
<feature type="domain" description="Rhodopsin" evidence="7">
    <location>
        <begin position="31"/>
        <end position="154"/>
    </location>
</feature>
<dbReference type="EMBL" id="MU860512">
    <property type="protein sequence ID" value="KAK4233620.1"/>
    <property type="molecule type" value="Genomic_DNA"/>
</dbReference>
<sequence>MAFEIFNDSLQGSVFLVFVIFTPLCILGTALRFVASHMATRGAGIEDWFALGALVFFLAWVITSSFAMSYFNGHAVTELPPDTIANGLRALWAAGFFFMPNQTCAKLSILFLYNRIFGINVVYARWTKALGLAQVLLVIPSVLVNAFQCTPVSKY</sequence>
<name>A0AAN7C1S7_9PEZI</name>
<evidence type="ECO:0000256" key="4">
    <source>
        <dbReference type="ARBA" id="ARBA00023136"/>
    </source>
</evidence>
<dbReference type="PANTHER" id="PTHR33048">
    <property type="entry name" value="PTH11-LIKE INTEGRAL MEMBRANE PROTEIN (AFU_ORTHOLOGUE AFUA_5G11245)"/>
    <property type="match status" value="1"/>
</dbReference>
<dbReference type="AlphaFoldDB" id="A0AAN7C1S7"/>